<reference evidence="2 3" key="1">
    <citation type="submission" date="2018-03" db="EMBL/GenBank/DDBJ databases">
        <title>Finding Nemo's genes: A chromosome-scale reference assembly of the genome of the orange clownfish Amphiprion percula.</title>
        <authorList>
            <person name="Lehmann R."/>
        </authorList>
    </citation>
    <scope>NUCLEOTIDE SEQUENCE</scope>
</reference>
<protein>
    <recommendedName>
        <fullName evidence="1">Immunoglobulin C1-set domain-containing protein</fullName>
    </recommendedName>
</protein>
<accession>A0A3P8RSI3</accession>
<dbReference type="Proteomes" id="UP000265080">
    <property type="component" value="Chromosome 7"/>
</dbReference>
<dbReference type="InterPro" id="IPR003597">
    <property type="entry name" value="Ig_C1-set"/>
</dbReference>
<dbReference type="InterPro" id="IPR036179">
    <property type="entry name" value="Ig-like_dom_sf"/>
</dbReference>
<reference evidence="2" key="2">
    <citation type="submission" date="2025-08" db="UniProtKB">
        <authorList>
            <consortium name="Ensembl"/>
        </authorList>
    </citation>
    <scope>IDENTIFICATION</scope>
</reference>
<reference evidence="2" key="3">
    <citation type="submission" date="2025-09" db="UniProtKB">
        <authorList>
            <consortium name="Ensembl"/>
        </authorList>
    </citation>
    <scope>IDENTIFICATION</scope>
</reference>
<dbReference type="Gene3D" id="2.60.40.10">
    <property type="entry name" value="Immunoglobulins"/>
    <property type="match status" value="1"/>
</dbReference>
<evidence type="ECO:0000313" key="3">
    <source>
        <dbReference type="Proteomes" id="UP000265080"/>
    </source>
</evidence>
<evidence type="ECO:0000313" key="2">
    <source>
        <dbReference type="Ensembl" id="ENSAPEP00000003071.1"/>
    </source>
</evidence>
<organism evidence="2 3">
    <name type="scientific">Amphiprion percula</name>
    <name type="common">Orange clownfish</name>
    <name type="synonym">Lutjanus percula</name>
    <dbReference type="NCBI Taxonomy" id="161767"/>
    <lineage>
        <taxon>Eukaryota</taxon>
        <taxon>Metazoa</taxon>
        <taxon>Chordata</taxon>
        <taxon>Craniata</taxon>
        <taxon>Vertebrata</taxon>
        <taxon>Euteleostomi</taxon>
        <taxon>Actinopterygii</taxon>
        <taxon>Neopterygii</taxon>
        <taxon>Teleostei</taxon>
        <taxon>Neoteleostei</taxon>
        <taxon>Acanthomorphata</taxon>
        <taxon>Ovalentaria</taxon>
        <taxon>Pomacentridae</taxon>
        <taxon>Amphiprion</taxon>
    </lineage>
</organism>
<proteinExistence type="predicted"/>
<feature type="domain" description="Immunoglobulin C1-set" evidence="1">
    <location>
        <begin position="73"/>
        <end position="118"/>
    </location>
</feature>
<dbReference type="Pfam" id="PF07654">
    <property type="entry name" value="C1-set"/>
    <property type="match status" value="1"/>
</dbReference>
<dbReference type="PANTHER" id="PTHR19944">
    <property type="entry name" value="MHC CLASS II-RELATED"/>
    <property type="match status" value="1"/>
</dbReference>
<evidence type="ECO:0000259" key="1">
    <source>
        <dbReference type="Pfam" id="PF07654"/>
    </source>
</evidence>
<dbReference type="GeneTree" id="ENSGT01120000277457"/>
<name>A0A3P8RSI3_AMPPE</name>
<dbReference type="SUPFAM" id="SSF48726">
    <property type="entry name" value="Immunoglobulin"/>
    <property type="match status" value="1"/>
</dbReference>
<dbReference type="Ensembl" id="ENSAPET00000003141.1">
    <property type="protein sequence ID" value="ENSAPEP00000003071.1"/>
    <property type="gene ID" value="ENSAPEG00000002225.1"/>
</dbReference>
<dbReference type="InterPro" id="IPR013783">
    <property type="entry name" value="Ig-like_fold"/>
</dbReference>
<dbReference type="STRING" id="161767.ENSAPEP00000003071"/>
<dbReference type="AlphaFoldDB" id="A0A3P8RSI3"/>
<dbReference type="InterPro" id="IPR050160">
    <property type="entry name" value="MHC/Immunoglobulin"/>
</dbReference>
<sequence length="154" mass="17753">MNVDVFRTGLVSITSSLVRIGSFPAEILIIQFLWREIEIRRNATDTPLDDESPFSLGIIINVFRLMQVKAEETEKTTSDVTSTEELSNGNWLCQIHSYLEFTPKPGEKISCRVEHASLMEPKLYDWGKRACRTKLNLYVIRLKKYIALFTQIHS</sequence>
<keyword evidence="3" id="KW-1185">Reference proteome</keyword>
<dbReference type="PANTHER" id="PTHR19944:SF99">
    <property type="entry name" value="HLA CLASS II HISTOCOMPATIBILITY ANTIGEN, DRB1 BETA CHAIN"/>
    <property type="match status" value="1"/>
</dbReference>